<dbReference type="Gene3D" id="6.10.150.10">
    <property type="match status" value="1"/>
</dbReference>
<dbReference type="EMBL" id="ML119053">
    <property type="protein sequence ID" value="ROT39958.1"/>
    <property type="molecule type" value="Genomic_DNA"/>
</dbReference>
<evidence type="ECO:0000256" key="3">
    <source>
        <dbReference type="ARBA" id="ARBA00023242"/>
    </source>
</evidence>
<dbReference type="GO" id="GO:0005634">
    <property type="term" value="C:nucleus"/>
    <property type="evidence" value="ECO:0007669"/>
    <property type="project" value="UniProtKB-SubCell"/>
</dbReference>
<feature type="region of interest" description="Disordered" evidence="5">
    <location>
        <begin position="1"/>
        <end position="112"/>
    </location>
</feature>
<dbReference type="AlphaFoldDB" id="A0A3N2PZU6"/>
<dbReference type="InterPro" id="IPR043451">
    <property type="entry name" value="Myocardin-like"/>
</dbReference>
<organism evidence="6 7">
    <name type="scientific">Sodiomyces alkalinus (strain CBS 110278 / VKM F-3762 / F11)</name>
    <name type="common">Alkaliphilic filamentous fungus</name>
    <dbReference type="NCBI Taxonomy" id="1314773"/>
    <lineage>
        <taxon>Eukaryota</taxon>
        <taxon>Fungi</taxon>
        <taxon>Dikarya</taxon>
        <taxon>Ascomycota</taxon>
        <taxon>Pezizomycotina</taxon>
        <taxon>Sordariomycetes</taxon>
        <taxon>Hypocreomycetidae</taxon>
        <taxon>Glomerellales</taxon>
        <taxon>Plectosphaerellaceae</taxon>
        <taxon>Sodiomyces</taxon>
    </lineage>
</organism>
<evidence type="ECO:0000256" key="1">
    <source>
        <dbReference type="ARBA" id="ARBA00004123"/>
    </source>
</evidence>
<reference evidence="6 7" key="1">
    <citation type="journal article" date="2018" name="Mol. Ecol.">
        <title>The obligate alkalophilic soda-lake fungus Sodiomyces alkalinus has shifted to a protein diet.</title>
        <authorList>
            <person name="Grum-Grzhimaylo A.A."/>
            <person name="Falkoski D.L."/>
            <person name="van den Heuvel J."/>
            <person name="Valero-Jimenez C.A."/>
            <person name="Min B."/>
            <person name="Choi I.G."/>
            <person name="Lipzen A."/>
            <person name="Daum C.G."/>
            <person name="Aanen D.K."/>
            <person name="Tsang A."/>
            <person name="Henrissat B."/>
            <person name="Bilanenko E.N."/>
            <person name="de Vries R.P."/>
            <person name="van Kan J.A.L."/>
            <person name="Grigoriev I.V."/>
            <person name="Debets A.J.M."/>
        </authorList>
    </citation>
    <scope>NUCLEOTIDE SEQUENCE [LARGE SCALE GENOMIC DNA]</scope>
    <source>
        <strain evidence="6 7">F11</strain>
    </source>
</reference>
<dbReference type="SMART" id="SM00707">
    <property type="entry name" value="RPEL"/>
    <property type="match status" value="2"/>
</dbReference>
<dbReference type="GeneID" id="39578270"/>
<dbReference type="GO" id="GO:0003713">
    <property type="term" value="F:transcription coactivator activity"/>
    <property type="evidence" value="ECO:0007669"/>
    <property type="project" value="TreeGrafter"/>
</dbReference>
<keyword evidence="2" id="KW-0677">Repeat</keyword>
<feature type="repeat" description="RPEL" evidence="4">
    <location>
        <begin position="73"/>
        <end position="98"/>
    </location>
</feature>
<dbReference type="OrthoDB" id="197676at2759"/>
<dbReference type="PANTHER" id="PTHR22793:SF12">
    <property type="entry name" value="MYOCARDIN-RELATED TRANSCRIPTION FACTOR, ISOFORM H"/>
    <property type="match status" value="1"/>
</dbReference>
<dbReference type="Pfam" id="PF02755">
    <property type="entry name" value="RPEL"/>
    <property type="match status" value="2"/>
</dbReference>
<keyword evidence="7" id="KW-1185">Reference proteome</keyword>
<keyword evidence="3" id="KW-0539">Nucleus</keyword>
<dbReference type="InterPro" id="IPR004018">
    <property type="entry name" value="RPEL_repeat"/>
</dbReference>
<evidence type="ECO:0000313" key="7">
    <source>
        <dbReference type="Proteomes" id="UP000272025"/>
    </source>
</evidence>
<feature type="repeat" description="RPEL" evidence="4">
    <location>
        <begin position="29"/>
        <end position="54"/>
    </location>
</feature>
<feature type="compositionally biased region" description="Basic and acidic residues" evidence="5">
    <location>
        <begin position="65"/>
        <end position="102"/>
    </location>
</feature>
<dbReference type="GO" id="GO:0045944">
    <property type="term" value="P:positive regulation of transcription by RNA polymerase II"/>
    <property type="evidence" value="ECO:0007669"/>
    <property type="project" value="TreeGrafter"/>
</dbReference>
<evidence type="ECO:0000256" key="2">
    <source>
        <dbReference type="ARBA" id="ARBA00022737"/>
    </source>
</evidence>
<comment type="subcellular location">
    <subcellularLocation>
        <location evidence="1">Nucleus</location>
    </subcellularLocation>
</comment>
<protein>
    <recommendedName>
        <fullName evidence="8">RPEL repeat protein</fullName>
    </recommendedName>
</protein>
<evidence type="ECO:0000256" key="4">
    <source>
        <dbReference type="PROSITE-ProRule" id="PRU00401"/>
    </source>
</evidence>
<evidence type="ECO:0008006" key="8">
    <source>
        <dbReference type="Google" id="ProtNLM"/>
    </source>
</evidence>
<accession>A0A3N2PZU6</accession>
<proteinExistence type="predicted"/>
<dbReference type="RefSeq" id="XP_028467764.1">
    <property type="nucleotide sequence ID" value="XM_028609792.1"/>
</dbReference>
<dbReference type="STRING" id="1314773.A0A3N2PZU6"/>
<dbReference type="PROSITE" id="PS51073">
    <property type="entry name" value="RPEL"/>
    <property type="match status" value="2"/>
</dbReference>
<evidence type="ECO:0000256" key="5">
    <source>
        <dbReference type="SAM" id="MobiDB-lite"/>
    </source>
</evidence>
<dbReference type="PANTHER" id="PTHR22793">
    <property type="entry name" value="MYOCARDIN-RELATED TRANSCRIPTION FACTOR-RELATED"/>
    <property type="match status" value="1"/>
</dbReference>
<sequence>MADESKVPQDNVDETPISPTNSNAPARRNSIEHHLLHRPAREELVQKNILPDSTAAPSLQAQQKDLAKHMRADSLSDKISHRPSPETLLEKGVLHEDPRSLDEESLPSGEKA</sequence>
<evidence type="ECO:0000313" key="6">
    <source>
        <dbReference type="EMBL" id="ROT39958.1"/>
    </source>
</evidence>
<name>A0A3N2PZU6_SODAK</name>
<feature type="compositionally biased region" description="Basic and acidic residues" evidence="5">
    <location>
        <begin position="29"/>
        <end position="45"/>
    </location>
</feature>
<gene>
    <name evidence="6" type="ORF">SODALDRAFT_323249</name>
</gene>
<dbReference type="Proteomes" id="UP000272025">
    <property type="component" value="Unassembled WGS sequence"/>
</dbReference>